<dbReference type="SUPFAM" id="SSF50156">
    <property type="entry name" value="PDZ domain-like"/>
    <property type="match status" value="1"/>
</dbReference>
<feature type="compositionally biased region" description="Pro residues" evidence="5">
    <location>
        <begin position="373"/>
        <end position="394"/>
    </location>
</feature>
<feature type="compositionally biased region" description="Polar residues" evidence="5">
    <location>
        <begin position="1046"/>
        <end position="1063"/>
    </location>
</feature>
<evidence type="ECO:0000313" key="7">
    <source>
        <dbReference type="EMBL" id="RUS82054.1"/>
    </source>
</evidence>
<keyword evidence="8" id="KW-1185">Reference proteome</keyword>
<evidence type="ECO:0000256" key="3">
    <source>
        <dbReference type="ARBA" id="ARBA00022553"/>
    </source>
</evidence>
<dbReference type="InterPro" id="IPR036034">
    <property type="entry name" value="PDZ_sf"/>
</dbReference>
<dbReference type="AlphaFoldDB" id="A0A433TKH5"/>
<protein>
    <recommendedName>
        <fullName evidence="6">PDZ domain-containing protein</fullName>
    </recommendedName>
</protein>
<dbReference type="SMART" id="SM00228">
    <property type="entry name" value="PDZ"/>
    <property type="match status" value="1"/>
</dbReference>
<evidence type="ECO:0000259" key="6">
    <source>
        <dbReference type="PROSITE" id="PS50106"/>
    </source>
</evidence>
<evidence type="ECO:0000256" key="1">
    <source>
        <dbReference type="ARBA" id="ARBA00004496"/>
    </source>
</evidence>
<dbReference type="PANTHER" id="PTHR24217:SF0">
    <property type="entry name" value="PDZ DOMAIN-CONTAINING PROTEIN"/>
    <property type="match status" value="1"/>
</dbReference>
<feature type="domain" description="PDZ" evidence="6">
    <location>
        <begin position="14"/>
        <end position="86"/>
    </location>
</feature>
<evidence type="ECO:0000256" key="2">
    <source>
        <dbReference type="ARBA" id="ARBA00022490"/>
    </source>
</evidence>
<comment type="caution">
    <text evidence="7">The sequence shown here is derived from an EMBL/GenBank/DDBJ whole genome shotgun (WGS) entry which is preliminary data.</text>
</comment>
<gene>
    <name evidence="7" type="ORF">EGW08_010184</name>
</gene>
<feature type="compositionally biased region" description="Low complexity" evidence="5">
    <location>
        <begin position="1102"/>
        <end position="1118"/>
    </location>
</feature>
<dbReference type="Proteomes" id="UP000271974">
    <property type="component" value="Unassembled WGS sequence"/>
</dbReference>
<evidence type="ECO:0000256" key="5">
    <source>
        <dbReference type="SAM" id="MobiDB-lite"/>
    </source>
</evidence>
<feature type="compositionally biased region" description="Polar residues" evidence="5">
    <location>
        <begin position="534"/>
        <end position="553"/>
    </location>
</feature>
<dbReference type="GO" id="GO:0032233">
    <property type="term" value="P:positive regulation of actin filament bundle assembly"/>
    <property type="evidence" value="ECO:0007669"/>
    <property type="project" value="TreeGrafter"/>
</dbReference>
<evidence type="ECO:0000256" key="4">
    <source>
        <dbReference type="ARBA" id="ARBA00038161"/>
    </source>
</evidence>
<evidence type="ECO:0000313" key="8">
    <source>
        <dbReference type="Proteomes" id="UP000271974"/>
    </source>
</evidence>
<feature type="compositionally biased region" description="Polar residues" evidence="5">
    <location>
        <begin position="1070"/>
        <end position="1080"/>
    </location>
</feature>
<dbReference type="GO" id="GO:0030018">
    <property type="term" value="C:Z disc"/>
    <property type="evidence" value="ECO:0007669"/>
    <property type="project" value="TreeGrafter"/>
</dbReference>
<feature type="compositionally biased region" description="Polar residues" evidence="5">
    <location>
        <begin position="254"/>
        <end position="288"/>
    </location>
</feature>
<dbReference type="Gene3D" id="2.30.42.10">
    <property type="match status" value="1"/>
</dbReference>
<dbReference type="InterPro" id="IPR001478">
    <property type="entry name" value="PDZ"/>
</dbReference>
<sequence length="1187" mass="130807">MVNAEKLVVTLTGGAPWGFRLSGGGGLPLIINKIRKKSPAHKQGLKEGDAVLAINNVRVHDKSQDQALELVEKATDSLILEIYRGDVDEIGQSKDKKPILVASQPAGDASFEATSTGFTLTATVDDVTSDAFHTPPDSVERDGGFQLTATVDDVSGSAFSNEQEPSAGSFTLTSSVEEMTSSATSHPVESSPVFLIGDAGMSTSVHSAEVEAISAAAVSPIQLAEPYYDSTVIAEHPERLSPNPPRGRSRTSKNTRSPNGPQMTTLSPVSPVQNGGSRINQSLQQQVSPKPEKFTPQNQNLSPQPQPFSPQPQAFSPQPQAFSPQPQAFSPQPQAFSPQPQAFSPRPVAPKPVTSRSPLQAWSPNRPATSPKPQGPPTSPKPKAPPTSPKPVLVPTPVVSRSIGTDNGVVTSVSTSTFDDGTTRREVSHQVQRSGDGRNNTTTTTLRRETTTTTNKTTQPFSSTSASPSTANKGNIFNQTSAFNVVQPAPNGNAPQRNLSTRSSTTIKSTVTQNSQPQPKPHQQQQQQQPQQQYLFTNISSSRSTSDLPSASGSPLFKPSRFVPGRERKDIPGLYGPGSPMMDTQGNMVFGKENVAPQPQFQVKNIFSDQSRSRSRDIWRPNVWPSEQKPGLSNGKTPTPKEDFSPYNTFPLPKVRQGYSLVQEQKKRLDTQSSRSDLGYDYYDGEFDDDHHHHHHRPSKLHVFAPPVEIHADGVHDSPTSPYITYSASGEPIYMYDYEDGSLSPDSTLRKKNLYSDSAFYDTPGKSYPTIVEQMQLCKKIALSLTSAANRRARGAKMFMRRKRKSGKWVHEGHSEWSSSAGDVANIRELESELSPDEGGTKPLLYFKIPNLKNRVGSKAKQTKMALTQEQFERLRLEAKKCEHKSVAPDTCFGIVADLKAHKGKGGRMFERRRERTDKYVIDENNSRFSQNPKRLEHILGQPLKQDKSPWEAAMQDGNVDAAFSHLSEWERNQRMNTLYQASSPRRAPVVPLAPSVQTAPLPSIHSRNLKSDSSAFMLRGKDFNRVARGWRGGGEYPVAERLQHVSPTRQTGPSSPNSNYNNKIKAWQGSGQSPYSPSAANPLPEPARADRWASRRLDDWQNQQQQQHQQQQQQHQHQASRLEYRPMSAPQNPAPAVRPVSWQSESFHSGLSRDEDYTYAPVDYRYTPEAYPTVAYMQPIIPGTDC</sequence>
<feature type="compositionally biased region" description="Polar residues" evidence="5">
    <location>
        <begin position="354"/>
        <end position="368"/>
    </location>
</feature>
<feature type="compositionally biased region" description="Polar residues" evidence="5">
    <location>
        <begin position="493"/>
        <end position="515"/>
    </location>
</feature>
<dbReference type="GO" id="GO:0005634">
    <property type="term" value="C:nucleus"/>
    <property type="evidence" value="ECO:0007669"/>
    <property type="project" value="TreeGrafter"/>
</dbReference>
<dbReference type="OrthoDB" id="445995at2759"/>
<keyword evidence="3" id="KW-0597">Phosphoprotein</keyword>
<name>A0A433TKH5_ELYCH</name>
<accession>A0A433TKH5</accession>
<comment type="similarity">
    <text evidence="4">Belongs to the synaptopodin family.</text>
</comment>
<feature type="compositionally biased region" description="Low complexity" evidence="5">
    <location>
        <begin position="438"/>
        <end position="471"/>
    </location>
</feature>
<feature type="compositionally biased region" description="Polar residues" evidence="5">
    <location>
        <begin position="472"/>
        <end position="484"/>
    </location>
</feature>
<dbReference type="EMBL" id="RQTK01000306">
    <property type="protein sequence ID" value="RUS82054.1"/>
    <property type="molecule type" value="Genomic_DNA"/>
</dbReference>
<feature type="compositionally biased region" description="Polar residues" evidence="5">
    <location>
        <begin position="402"/>
        <end position="420"/>
    </location>
</feature>
<dbReference type="GO" id="GO:0015629">
    <property type="term" value="C:actin cytoskeleton"/>
    <property type="evidence" value="ECO:0007669"/>
    <property type="project" value="TreeGrafter"/>
</dbReference>
<feature type="region of interest" description="Disordered" evidence="5">
    <location>
        <begin position="606"/>
        <end position="652"/>
    </location>
</feature>
<dbReference type="STRING" id="188477.A0A433TKH5"/>
<dbReference type="PANTHER" id="PTHR24217">
    <property type="entry name" value="PUTATIVE-RELATED"/>
    <property type="match status" value="1"/>
</dbReference>
<dbReference type="InterPro" id="IPR051976">
    <property type="entry name" value="Synaptopodin_domain"/>
</dbReference>
<proteinExistence type="inferred from homology"/>
<feature type="compositionally biased region" description="Low complexity" evidence="5">
    <location>
        <begin position="311"/>
        <end position="345"/>
    </location>
</feature>
<feature type="compositionally biased region" description="Basic and acidic residues" evidence="5">
    <location>
        <begin position="1088"/>
        <end position="1100"/>
    </location>
</feature>
<keyword evidence="2" id="KW-0963">Cytoplasm</keyword>
<dbReference type="GO" id="GO:0003779">
    <property type="term" value="F:actin binding"/>
    <property type="evidence" value="ECO:0007669"/>
    <property type="project" value="TreeGrafter"/>
</dbReference>
<reference evidence="7 8" key="1">
    <citation type="submission" date="2019-01" db="EMBL/GenBank/DDBJ databases">
        <title>A draft genome assembly of the solar-powered sea slug Elysia chlorotica.</title>
        <authorList>
            <person name="Cai H."/>
            <person name="Li Q."/>
            <person name="Fang X."/>
            <person name="Li J."/>
            <person name="Curtis N.E."/>
            <person name="Altenburger A."/>
            <person name="Shibata T."/>
            <person name="Feng M."/>
            <person name="Maeda T."/>
            <person name="Schwartz J.A."/>
            <person name="Shigenobu S."/>
            <person name="Lundholm N."/>
            <person name="Nishiyama T."/>
            <person name="Yang H."/>
            <person name="Hasebe M."/>
            <person name="Li S."/>
            <person name="Pierce S.K."/>
            <person name="Wang J."/>
        </authorList>
    </citation>
    <scope>NUCLEOTIDE SEQUENCE [LARGE SCALE GENOMIC DNA]</scope>
    <source>
        <strain evidence="7">EC2010</strain>
        <tissue evidence="7">Whole organism of an adult</tissue>
    </source>
</reference>
<dbReference type="Pfam" id="PF00595">
    <property type="entry name" value="PDZ"/>
    <property type="match status" value="1"/>
</dbReference>
<feature type="region of interest" description="Disordered" evidence="5">
    <location>
        <begin position="1039"/>
        <end position="1141"/>
    </location>
</feature>
<organism evidence="7 8">
    <name type="scientific">Elysia chlorotica</name>
    <name type="common">Eastern emerald elysia</name>
    <name type="synonym">Sea slug</name>
    <dbReference type="NCBI Taxonomy" id="188477"/>
    <lineage>
        <taxon>Eukaryota</taxon>
        <taxon>Metazoa</taxon>
        <taxon>Spiralia</taxon>
        <taxon>Lophotrochozoa</taxon>
        <taxon>Mollusca</taxon>
        <taxon>Gastropoda</taxon>
        <taxon>Heterobranchia</taxon>
        <taxon>Euthyneura</taxon>
        <taxon>Panpulmonata</taxon>
        <taxon>Sacoglossa</taxon>
        <taxon>Placobranchoidea</taxon>
        <taxon>Plakobranchidae</taxon>
        <taxon>Elysia</taxon>
    </lineage>
</organism>
<comment type="subcellular location">
    <subcellularLocation>
        <location evidence="1">Cytoplasm</location>
    </subcellularLocation>
</comment>
<feature type="compositionally biased region" description="Low complexity" evidence="5">
    <location>
        <begin position="521"/>
        <end position="533"/>
    </location>
</feature>
<feature type="region of interest" description="Disordered" evidence="5">
    <location>
        <begin position="235"/>
        <end position="577"/>
    </location>
</feature>
<dbReference type="PROSITE" id="PS50106">
    <property type="entry name" value="PDZ"/>
    <property type="match status" value="1"/>
</dbReference>